<dbReference type="PANTHER" id="PTHR45588:SF1">
    <property type="entry name" value="WW DOMAIN-CONTAINING PROTEIN"/>
    <property type="match status" value="1"/>
</dbReference>
<dbReference type="Gene3D" id="1.25.40.10">
    <property type="entry name" value="Tetratricopeptide repeat domain"/>
    <property type="match status" value="1"/>
</dbReference>
<dbReference type="PANTHER" id="PTHR45588">
    <property type="entry name" value="TPR DOMAIN-CONTAINING PROTEIN"/>
    <property type="match status" value="1"/>
</dbReference>
<dbReference type="GeneID" id="25986063"/>
<dbReference type="OrthoDB" id="414774at2759"/>
<dbReference type="KEGG" id="tasa:A1Q1_02549"/>
<evidence type="ECO:0000313" key="2">
    <source>
        <dbReference type="Proteomes" id="UP000002748"/>
    </source>
</evidence>
<dbReference type="EMBL" id="ALBS01000204">
    <property type="protein sequence ID" value="EJT48417.1"/>
    <property type="molecule type" value="Genomic_DNA"/>
</dbReference>
<gene>
    <name evidence="1" type="ORF">A1Q1_02549</name>
</gene>
<evidence type="ECO:0000313" key="1">
    <source>
        <dbReference type="EMBL" id="EJT48417.1"/>
    </source>
</evidence>
<dbReference type="SUPFAM" id="SSF48452">
    <property type="entry name" value="TPR-like"/>
    <property type="match status" value="2"/>
</dbReference>
<dbReference type="RefSeq" id="XP_014179286.1">
    <property type="nucleotide sequence ID" value="XM_014323811.1"/>
</dbReference>
<comment type="caution">
    <text evidence="1">The sequence shown here is derived from an EMBL/GenBank/DDBJ whole genome shotgun (WGS) entry which is preliminary data.</text>
</comment>
<dbReference type="VEuPathDB" id="FungiDB:A1Q1_02549"/>
<dbReference type="HOGENOM" id="CLU_011527_0_1_1"/>
<accession>J6EZW4</accession>
<name>J6EZW4_TRIAS</name>
<reference evidence="1 2" key="1">
    <citation type="journal article" date="2012" name="Eukaryot. Cell">
        <title>Draft genome sequence of CBS 2479, the standard type strain of Trichosporon asahii.</title>
        <authorList>
            <person name="Yang R.Y."/>
            <person name="Li H.T."/>
            <person name="Zhu H."/>
            <person name="Zhou G.P."/>
            <person name="Wang M."/>
            <person name="Wang L."/>
        </authorList>
    </citation>
    <scope>NUCLEOTIDE SEQUENCE [LARGE SCALE GENOMIC DNA]</scope>
    <source>
        <strain evidence="2">ATCC 90039 / CBS 2479 / JCM 2466 / KCTC 7840 / NCYC 2677 / UAMH 7654</strain>
    </source>
</reference>
<protein>
    <recommendedName>
        <fullName evidence="3">TPR domain protein</fullName>
    </recommendedName>
</protein>
<evidence type="ECO:0008006" key="3">
    <source>
        <dbReference type="Google" id="ProtNLM"/>
    </source>
</evidence>
<dbReference type="InterPro" id="IPR011990">
    <property type="entry name" value="TPR-like_helical_dom_sf"/>
</dbReference>
<proteinExistence type="predicted"/>
<dbReference type="AlphaFoldDB" id="J6EZW4"/>
<sequence>MTASKTDAPTVPTDLSLPPPAEYPYELGKYEWKVQTSSPEAERWFQRALNWTYGFHHEEAVRCYRYALHHDPNFAMAYWGVAYASGPNYNKPWELFDKAELRATLALCHAASKRAVELAEEPLEKELCEAIAARFPSSRAEEGGEKEFARWNQAFADRMGEVYEGHKADLDVTTVFADSLMGEPREVSQTLRVKEALDAALKRPEAMRHPGILHFYIHLMELSPTPELALVPADALRGLVPDSGHLTHMSGHIYAVVGDYRAMISSNFEAIAADEKYMAHAGADSFYMFYILHDYTFPIYAAMFNGQFGVAMKTLDRMEAWLTDDFLRIESPPMIDWMEGFCTFRVHVLVRFGKWEDILALPFPEDRGFYCVTTAFLHYGRALAFALTDRPEEAQREQQEFRDARTRVKPTRQAIPNTWSDIFDVADAMLAGEMAYRAKKYDEAFDLLRLSINRCDNLVYAEPWGFMQPPRHAYAALQLEQGNVEEAARAYAEDLGFLTTLPRATRHPNNVWALHGYHECLTRLGRQAEADMLKPELTLALAVADVPIESSCYCRKTACCASQSKL</sequence>
<organism evidence="1 2">
    <name type="scientific">Trichosporon asahii var. asahii (strain ATCC 90039 / CBS 2479 / JCM 2466 / KCTC 7840 / NBRC 103889/ NCYC 2677 / UAMH 7654)</name>
    <name type="common">Yeast</name>
    <dbReference type="NCBI Taxonomy" id="1186058"/>
    <lineage>
        <taxon>Eukaryota</taxon>
        <taxon>Fungi</taxon>
        <taxon>Dikarya</taxon>
        <taxon>Basidiomycota</taxon>
        <taxon>Agaricomycotina</taxon>
        <taxon>Tremellomycetes</taxon>
        <taxon>Trichosporonales</taxon>
        <taxon>Trichosporonaceae</taxon>
        <taxon>Trichosporon</taxon>
    </lineage>
</organism>
<dbReference type="Proteomes" id="UP000002748">
    <property type="component" value="Unassembled WGS sequence"/>
</dbReference>